<keyword evidence="1" id="KW-0812">Transmembrane</keyword>
<dbReference type="InterPro" id="IPR000292">
    <property type="entry name" value="For/NO2_transpt"/>
</dbReference>
<proteinExistence type="predicted"/>
<keyword evidence="1" id="KW-1133">Transmembrane helix</keyword>
<protein>
    <submittedName>
        <fullName evidence="2">Formate/nitrite transporter family protein</fullName>
    </submittedName>
</protein>
<feature type="transmembrane region" description="Helical" evidence="1">
    <location>
        <begin position="182"/>
        <end position="206"/>
    </location>
</feature>
<name>A0ABS6FL23_9FIRM</name>
<sequence>MYIEIIEGVSASARKKGSYLHHSEMQYILAAILAGFFVGIGTLMMTLSSTIFYNVSVSFVRFINGMVFSLGLTFVIFAGGELFTGNVLVSSIGLLNKILSLEKFLKILIYSYVGNFIGAIILSYFFSKTHLTDNYREALFALVDSKIGYDFITLVFKGILCNILICIGVASCTRKISDTAKLIMIFWVIFAFVSLGFEQSIANMTLFCVAKFVDPTLTIAEIMKNLVPVTIGNFIGGGLLALVYYLLEDKKYRNQRES</sequence>
<dbReference type="RefSeq" id="WP_216549719.1">
    <property type="nucleotide sequence ID" value="NZ_JAHLQO010000005.1"/>
</dbReference>
<dbReference type="PANTHER" id="PTHR30520:SF8">
    <property type="entry name" value="NITRITE TRANSPORTER NIRC"/>
    <property type="match status" value="1"/>
</dbReference>
<evidence type="ECO:0000256" key="1">
    <source>
        <dbReference type="SAM" id="Phobius"/>
    </source>
</evidence>
<keyword evidence="3" id="KW-1185">Reference proteome</keyword>
<dbReference type="Proteomes" id="UP000783742">
    <property type="component" value="Unassembled WGS sequence"/>
</dbReference>
<reference evidence="2 3" key="1">
    <citation type="submission" date="2021-06" db="EMBL/GenBank/DDBJ databases">
        <authorList>
            <person name="Sun Q."/>
            <person name="Li D."/>
        </authorList>
    </citation>
    <scope>NUCLEOTIDE SEQUENCE [LARGE SCALE GENOMIC DNA]</scope>
    <source>
        <strain evidence="2 3">MSJ-1</strain>
    </source>
</reference>
<dbReference type="PANTHER" id="PTHR30520">
    <property type="entry name" value="FORMATE TRANSPORTER-RELATED"/>
    <property type="match status" value="1"/>
</dbReference>
<feature type="transmembrane region" description="Helical" evidence="1">
    <location>
        <begin position="147"/>
        <end position="170"/>
    </location>
</feature>
<feature type="transmembrane region" description="Helical" evidence="1">
    <location>
        <begin position="226"/>
        <end position="247"/>
    </location>
</feature>
<feature type="transmembrane region" description="Helical" evidence="1">
    <location>
        <begin position="67"/>
        <end position="95"/>
    </location>
</feature>
<organism evidence="2 3">
    <name type="scientific">Peptoniphilus ovalis</name>
    <dbReference type="NCBI Taxonomy" id="2841503"/>
    <lineage>
        <taxon>Bacteria</taxon>
        <taxon>Bacillati</taxon>
        <taxon>Bacillota</taxon>
        <taxon>Tissierellia</taxon>
        <taxon>Tissierellales</taxon>
        <taxon>Peptoniphilaceae</taxon>
        <taxon>Peptoniphilus</taxon>
    </lineage>
</organism>
<keyword evidence="1" id="KW-0472">Membrane</keyword>
<feature type="transmembrane region" description="Helical" evidence="1">
    <location>
        <begin position="107"/>
        <end position="127"/>
    </location>
</feature>
<feature type="transmembrane region" description="Helical" evidence="1">
    <location>
        <begin position="27"/>
        <end position="47"/>
    </location>
</feature>
<evidence type="ECO:0000313" key="3">
    <source>
        <dbReference type="Proteomes" id="UP000783742"/>
    </source>
</evidence>
<accession>A0ABS6FL23</accession>
<dbReference type="EMBL" id="JAHLQO010000005">
    <property type="protein sequence ID" value="MBU5669885.1"/>
    <property type="molecule type" value="Genomic_DNA"/>
</dbReference>
<comment type="caution">
    <text evidence="2">The sequence shown here is derived from an EMBL/GenBank/DDBJ whole genome shotgun (WGS) entry which is preliminary data.</text>
</comment>
<dbReference type="Pfam" id="PF01226">
    <property type="entry name" value="Form_Nir_trans"/>
    <property type="match status" value="1"/>
</dbReference>
<gene>
    <name evidence="2" type="ORF">KQI68_08565</name>
</gene>
<evidence type="ECO:0000313" key="2">
    <source>
        <dbReference type="EMBL" id="MBU5669885.1"/>
    </source>
</evidence>